<reference evidence="1" key="1">
    <citation type="submission" date="2018-11" db="EMBL/GenBank/DDBJ databases">
        <authorList>
            <consortium name="Pathogen Informatics"/>
        </authorList>
    </citation>
    <scope>NUCLEOTIDE SEQUENCE</scope>
</reference>
<organism evidence="1 2">
    <name type="scientific">Protopolystoma xenopodis</name>
    <dbReference type="NCBI Taxonomy" id="117903"/>
    <lineage>
        <taxon>Eukaryota</taxon>
        <taxon>Metazoa</taxon>
        <taxon>Spiralia</taxon>
        <taxon>Lophotrochozoa</taxon>
        <taxon>Platyhelminthes</taxon>
        <taxon>Monogenea</taxon>
        <taxon>Polyopisthocotylea</taxon>
        <taxon>Polystomatidea</taxon>
        <taxon>Polystomatidae</taxon>
        <taxon>Protopolystoma</taxon>
    </lineage>
</organism>
<sequence>MGSRCLVVYMSSCANELSPSSQSFLKPPLLGLSKVPMFLRMGESLQIYFSVKDGSSLLLKTQIGRSQFCQSNEL</sequence>
<accession>A0A448X681</accession>
<gene>
    <name evidence="1" type="ORF">PXEA_LOCUS22607</name>
</gene>
<protein>
    <submittedName>
        <fullName evidence="1">Uncharacterized protein</fullName>
    </submittedName>
</protein>
<dbReference type="AlphaFoldDB" id="A0A448X681"/>
<name>A0A448X681_9PLAT</name>
<dbReference type="Proteomes" id="UP000784294">
    <property type="component" value="Unassembled WGS sequence"/>
</dbReference>
<comment type="caution">
    <text evidence="1">The sequence shown here is derived from an EMBL/GenBank/DDBJ whole genome shotgun (WGS) entry which is preliminary data.</text>
</comment>
<dbReference type="EMBL" id="CAAALY010100869">
    <property type="protein sequence ID" value="VEL29167.1"/>
    <property type="molecule type" value="Genomic_DNA"/>
</dbReference>
<evidence type="ECO:0000313" key="2">
    <source>
        <dbReference type="Proteomes" id="UP000784294"/>
    </source>
</evidence>
<evidence type="ECO:0000313" key="1">
    <source>
        <dbReference type="EMBL" id="VEL29167.1"/>
    </source>
</evidence>
<keyword evidence="2" id="KW-1185">Reference proteome</keyword>
<proteinExistence type="predicted"/>